<accession>A0A974ZRS5</accession>
<geneLocation type="plasmid" evidence="1 2">
    <name>unnamed1</name>
</geneLocation>
<name>A0A974ZRS5_9NOCA</name>
<sequence>MTGIVFDVPNQVGDVTFWPWTWWNAWRPGGTSSEETVMIGLLPDLFGANPLEGRCVAADR</sequence>
<dbReference type="EMBL" id="CP070618">
    <property type="protein sequence ID" value="QSE87985.1"/>
    <property type="molecule type" value="Genomic_DNA"/>
</dbReference>
<dbReference type="Proteomes" id="UP000662986">
    <property type="component" value="Plasmid unnamed1"/>
</dbReference>
<evidence type="ECO:0000313" key="1">
    <source>
        <dbReference type="EMBL" id="QSE87985.1"/>
    </source>
</evidence>
<dbReference type="RefSeq" id="WP_206004744.1">
    <property type="nucleotide sequence ID" value="NZ_CP070618.1"/>
</dbReference>
<reference evidence="1 2" key="1">
    <citation type="journal article" date="2021" name="Microbiol. Resour. Announc.">
        <title>Complete Genome Sequences of Two Rhodococcus sp. Strains with Large and Linear Chromosomes, Isolated from Apple Rhizosphere.</title>
        <authorList>
            <person name="Benning S."/>
            <person name="Brugnone N."/>
            <person name="Siani R."/>
            <person name="Kublik S."/>
            <person name="Schloter M."/>
            <person name="Rad V."/>
        </authorList>
    </citation>
    <scope>NUCLEOTIDE SEQUENCE [LARGE SCALE GENOMIC DNA]</scope>
    <source>
        <strain evidence="1 2">R79</strain>
    </source>
</reference>
<organism evidence="1 2">
    <name type="scientific">Rhodococcus pseudokoreensis</name>
    <dbReference type="NCBI Taxonomy" id="2811421"/>
    <lineage>
        <taxon>Bacteria</taxon>
        <taxon>Bacillati</taxon>
        <taxon>Actinomycetota</taxon>
        <taxon>Actinomycetes</taxon>
        <taxon>Mycobacteriales</taxon>
        <taxon>Nocardiaceae</taxon>
        <taxon>Rhodococcus</taxon>
    </lineage>
</organism>
<reference evidence="1 2" key="2">
    <citation type="journal article" date="2022" name="Arch. Microbiol.">
        <title>Rhodococcus pseudokoreensis sp. nov. isolated from the rhizosphere of young M26 apple rootstocks.</title>
        <authorList>
            <person name="Kampfer P."/>
            <person name="Glaeser S.P."/>
            <person name="Blom J."/>
            <person name="Wolf J."/>
            <person name="Benning S."/>
            <person name="Schloter M."/>
            <person name="Neumann-Schaal M."/>
        </authorList>
    </citation>
    <scope>NUCLEOTIDE SEQUENCE [LARGE SCALE GENOMIC DNA]</scope>
    <source>
        <strain evidence="1 2">R79</strain>
    </source>
</reference>
<proteinExistence type="predicted"/>
<gene>
    <name evidence="1" type="ORF">JWS13_04770</name>
</gene>
<keyword evidence="1" id="KW-0614">Plasmid</keyword>
<keyword evidence="2" id="KW-1185">Reference proteome</keyword>
<protein>
    <submittedName>
        <fullName evidence="1">Uncharacterized protein</fullName>
    </submittedName>
</protein>
<evidence type="ECO:0000313" key="2">
    <source>
        <dbReference type="Proteomes" id="UP000662986"/>
    </source>
</evidence>